<reference evidence="2 3" key="1">
    <citation type="submission" date="2019-02" db="EMBL/GenBank/DDBJ databases">
        <authorList>
            <person name="Khodamoradi S."/>
            <person name="Hahnke R.L."/>
            <person name="Kaempfer P."/>
            <person name="Schumann P."/>
            <person name="Rohde M."/>
            <person name="Steinert M."/>
            <person name="Luzhetskyy A."/>
            <person name="Wink J."/>
            <person name="Ruckert C."/>
        </authorList>
    </citation>
    <scope>NUCLEOTIDE SEQUENCE [LARGE SCALE GENOMIC DNA]</scope>
    <source>
        <strain evidence="2 3">M2</strain>
    </source>
</reference>
<dbReference type="RefSeq" id="WP_131101146.1">
    <property type="nucleotide sequence ID" value="NZ_CP036455.1"/>
</dbReference>
<accession>A0A4P6Q9L9</accession>
<dbReference type="AlphaFoldDB" id="A0A4P6Q9L9"/>
<protein>
    <submittedName>
        <fullName evidence="2">Uncharacterized protein</fullName>
    </submittedName>
</protein>
<feature type="region of interest" description="Disordered" evidence="1">
    <location>
        <begin position="216"/>
        <end position="262"/>
    </location>
</feature>
<evidence type="ECO:0000313" key="2">
    <source>
        <dbReference type="EMBL" id="QBI56331.1"/>
    </source>
</evidence>
<organism evidence="2 3">
    <name type="scientific">Streptomonospora litoralis</name>
    <dbReference type="NCBI Taxonomy" id="2498135"/>
    <lineage>
        <taxon>Bacteria</taxon>
        <taxon>Bacillati</taxon>
        <taxon>Actinomycetota</taxon>
        <taxon>Actinomycetes</taxon>
        <taxon>Streptosporangiales</taxon>
        <taxon>Nocardiopsidaceae</taxon>
        <taxon>Streptomonospora</taxon>
    </lineage>
</organism>
<evidence type="ECO:0000256" key="1">
    <source>
        <dbReference type="SAM" id="MobiDB-lite"/>
    </source>
</evidence>
<name>A0A4P6Q9L9_9ACTN</name>
<dbReference type="Proteomes" id="UP000292235">
    <property type="component" value="Chromosome"/>
</dbReference>
<keyword evidence="3" id="KW-1185">Reference proteome</keyword>
<evidence type="ECO:0000313" key="3">
    <source>
        <dbReference type="Proteomes" id="UP000292235"/>
    </source>
</evidence>
<gene>
    <name evidence="2" type="ORF">EKD16_22890</name>
</gene>
<sequence length="262" mass="29072">MGVYGGLLLAGVCLFAGVMAALAVRRVIRGGRAAISRARSEARLRRFDSNNLVLEAEANLPRAREDARRARMNGTLRRSAVSVLEMKESADASAKRSRQSFDAFDNRRAALLDRLGRAGWVAYRDGALVFLDRRSASPRKRRNAHQLYTALTSMEDARRACRESGVPSGETDPIGFTREDADRMNAALDDRGIDEKGLYRRVKANAEGGELLPRAEQTSDRRFRQAVHMNPGLPRRLDPATARRSRGAEKPRSPGTQSARRL</sequence>
<dbReference type="EMBL" id="CP036455">
    <property type="protein sequence ID" value="QBI56331.1"/>
    <property type="molecule type" value="Genomic_DNA"/>
</dbReference>
<proteinExistence type="predicted"/>
<dbReference type="KEGG" id="strr:EKD16_22890"/>